<evidence type="ECO:0000313" key="3">
    <source>
        <dbReference type="Proteomes" id="UP000315677"/>
    </source>
</evidence>
<dbReference type="NCBIfam" id="TIGR00004">
    <property type="entry name" value="Rid family detoxifying hydrolase"/>
    <property type="match status" value="1"/>
</dbReference>
<dbReference type="Pfam" id="PF01042">
    <property type="entry name" value="Ribonuc_L-PSP"/>
    <property type="match status" value="1"/>
</dbReference>
<dbReference type="AlphaFoldDB" id="A0A543DQN1"/>
<dbReference type="InterPro" id="IPR006175">
    <property type="entry name" value="YjgF/YER057c/UK114"/>
</dbReference>
<dbReference type="EMBL" id="VFPA01000002">
    <property type="protein sequence ID" value="TQM11642.1"/>
    <property type="molecule type" value="Genomic_DNA"/>
</dbReference>
<dbReference type="CDD" id="cd00448">
    <property type="entry name" value="YjgF_YER057c_UK114_family"/>
    <property type="match status" value="1"/>
</dbReference>
<accession>A0A543DQN1</accession>
<dbReference type="RefSeq" id="WP_142055930.1">
    <property type="nucleotide sequence ID" value="NZ_VFPA01000002.1"/>
</dbReference>
<proteinExistence type="inferred from homology"/>
<dbReference type="PANTHER" id="PTHR11803:SF58">
    <property type="entry name" value="PROTEIN HMF1-RELATED"/>
    <property type="match status" value="1"/>
</dbReference>
<dbReference type="GO" id="GO:0005829">
    <property type="term" value="C:cytosol"/>
    <property type="evidence" value="ECO:0007669"/>
    <property type="project" value="TreeGrafter"/>
</dbReference>
<comment type="caution">
    <text evidence="2">The sequence shown here is derived from an EMBL/GenBank/DDBJ whole genome shotgun (WGS) entry which is preliminary data.</text>
</comment>
<gene>
    <name evidence="2" type="ORF">FB558_4208</name>
</gene>
<sequence>MPRGTKTVIFTEEAGTPVGPFPQAVRAGDFIFVSGTVPVDPETGQVVPKDLETQTRRVFDNIRIVLGAADADLDDLVMVTVHLQDVEDWAAFNEVYRTYFDDYLPARMTFEGRPPLDFLVDVDAIAYKPVEPLPR</sequence>
<name>A0A543DQN1_9PSEU</name>
<dbReference type="InterPro" id="IPR006056">
    <property type="entry name" value="RidA"/>
</dbReference>
<evidence type="ECO:0000256" key="1">
    <source>
        <dbReference type="ARBA" id="ARBA00010552"/>
    </source>
</evidence>
<dbReference type="PANTHER" id="PTHR11803">
    <property type="entry name" value="2-IMINOBUTANOATE/2-IMINOPROPANOATE DEAMINASE RIDA"/>
    <property type="match status" value="1"/>
</dbReference>
<organism evidence="2 3">
    <name type="scientific">Pseudonocardia kunmingensis</name>
    <dbReference type="NCBI Taxonomy" id="630975"/>
    <lineage>
        <taxon>Bacteria</taxon>
        <taxon>Bacillati</taxon>
        <taxon>Actinomycetota</taxon>
        <taxon>Actinomycetes</taxon>
        <taxon>Pseudonocardiales</taxon>
        <taxon>Pseudonocardiaceae</taxon>
        <taxon>Pseudonocardia</taxon>
    </lineage>
</organism>
<reference evidence="2 3" key="1">
    <citation type="submission" date="2019-06" db="EMBL/GenBank/DDBJ databases">
        <title>Sequencing the genomes of 1000 actinobacteria strains.</title>
        <authorList>
            <person name="Klenk H.-P."/>
        </authorList>
    </citation>
    <scope>NUCLEOTIDE SEQUENCE [LARGE SCALE GENOMIC DNA]</scope>
    <source>
        <strain evidence="2 3">DSM 45301</strain>
    </source>
</reference>
<comment type="similarity">
    <text evidence="1">Belongs to the RutC family.</text>
</comment>
<dbReference type="GO" id="GO:0019239">
    <property type="term" value="F:deaminase activity"/>
    <property type="evidence" value="ECO:0007669"/>
    <property type="project" value="TreeGrafter"/>
</dbReference>
<keyword evidence="3" id="KW-1185">Reference proteome</keyword>
<dbReference type="FunFam" id="3.30.1330.40:FF:000001">
    <property type="entry name" value="L-PSP family endoribonuclease"/>
    <property type="match status" value="1"/>
</dbReference>
<evidence type="ECO:0000313" key="2">
    <source>
        <dbReference type="EMBL" id="TQM11642.1"/>
    </source>
</evidence>
<dbReference type="OrthoDB" id="3212792at2"/>
<dbReference type="InterPro" id="IPR035959">
    <property type="entry name" value="RutC-like_sf"/>
</dbReference>
<protein>
    <submittedName>
        <fullName evidence="2">Endoribonuclease L-PSP</fullName>
    </submittedName>
</protein>
<dbReference type="SUPFAM" id="SSF55298">
    <property type="entry name" value="YjgF-like"/>
    <property type="match status" value="1"/>
</dbReference>
<dbReference type="Gene3D" id="3.30.1330.40">
    <property type="entry name" value="RutC-like"/>
    <property type="match status" value="1"/>
</dbReference>
<dbReference type="Proteomes" id="UP000315677">
    <property type="component" value="Unassembled WGS sequence"/>
</dbReference>